<name>A0ABU0GFZ0_9CELL</name>
<evidence type="ECO:0000313" key="3">
    <source>
        <dbReference type="Proteomes" id="UP001240250"/>
    </source>
</evidence>
<keyword evidence="1" id="KW-0175">Coiled coil</keyword>
<reference evidence="2 3" key="1">
    <citation type="submission" date="2023-07" db="EMBL/GenBank/DDBJ databases">
        <title>Sequencing the genomes of 1000 actinobacteria strains.</title>
        <authorList>
            <person name="Klenk H.-P."/>
        </authorList>
    </citation>
    <scope>NUCLEOTIDE SEQUENCE [LARGE SCALE GENOMIC DNA]</scope>
    <source>
        <strain evidence="2 3">DSM 14785</strain>
    </source>
</reference>
<sequence>MSALSLKVNPDPQITHAVLLGAPGVKKAAQAVRVATTAAAEERKKRQAAHREWYRQLRSRKGDTAALPPDDDLTPAEVEQFRRDLKAAQWRLAAAVDAAGDDIIDAARLREEEILEETRRLVAQLDERAGELKRLAQAVNVVAAARSRAGCKVPPLRVADLVYLAGKSDPAVIDFGDGRTLWLNVSGRA</sequence>
<comment type="caution">
    <text evidence="2">The sequence shown here is derived from an EMBL/GenBank/DDBJ whole genome shotgun (WGS) entry which is preliminary data.</text>
</comment>
<organism evidence="2 3">
    <name type="scientific">Cellulomonas iranensis</name>
    <dbReference type="NCBI Taxonomy" id="76862"/>
    <lineage>
        <taxon>Bacteria</taxon>
        <taxon>Bacillati</taxon>
        <taxon>Actinomycetota</taxon>
        <taxon>Actinomycetes</taxon>
        <taxon>Micrococcales</taxon>
        <taxon>Cellulomonadaceae</taxon>
        <taxon>Cellulomonas</taxon>
    </lineage>
</organism>
<evidence type="ECO:0000256" key="1">
    <source>
        <dbReference type="SAM" id="Coils"/>
    </source>
</evidence>
<dbReference type="Proteomes" id="UP001240250">
    <property type="component" value="Unassembled WGS sequence"/>
</dbReference>
<evidence type="ECO:0000313" key="2">
    <source>
        <dbReference type="EMBL" id="MDQ0424278.1"/>
    </source>
</evidence>
<proteinExistence type="predicted"/>
<gene>
    <name evidence="2" type="ORF">JO380_000659</name>
</gene>
<keyword evidence="3" id="KW-1185">Reference proteome</keyword>
<accession>A0ABU0GFZ0</accession>
<dbReference type="RefSeq" id="WP_156441975.1">
    <property type="nucleotide sequence ID" value="NZ_JAUSVM010000001.1"/>
</dbReference>
<protein>
    <submittedName>
        <fullName evidence="2">Uncharacterized protein</fullName>
    </submittedName>
</protein>
<dbReference type="EMBL" id="JAUSVM010000001">
    <property type="protein sequence ID" value="MDQ0424278.1"/>
    <property type="molecule type" value="Genomic_DNA"/>
</dbReference>
<feature type="coiled-coil region" evidence="1">
    <location>
        <begin position="108"/>
        <end position="135"/>
    </location>
</feature>